<keyword evidence="3" id="KW-0687">Ribonucleoprotein</keyword>
<dbReference type="InterPro" id="IPR000509">
    <property type="entry name" value="Ribosomal_eL36"/>
</dbReference>
<accession>A0ABC8JAW0</accession>
<name>A0ABC8JAW0_ERUVS</name>
<protein>
    <submittedName>
        <fullName evidence="4">Uncharacterized protein</fullName>
    </submittedName>
</protein>
<dbReference type="GO" id="GO:0005840">
    <property type="term" value="C:ribosome"/>
    <property type="evidence" value="ECO:0007669"/>
    <property type="project" value="UniProtKB-KW"/>
</dbReference>
<proteinExistence type="inferred from homology"/>
<reference evidence="4 5" key="1">
    <citation type="submission" date="2022-03" db="EMBL/GenBank/DDBJ databases">
        <authorList>
            <person name="Macdonald S."/>
            <person name="Ahmed S."/>
            <person name="Newling K."/>
        </authorList>
    </citation>
    <scope>NUCLEOTIDE SEQUENCE [LARGE SCALE GENOMIC DNA]</scope>
</reference>
<dbReference type="Proteomes" id="UP001642260">
    <property type="component" value="Unassembled WGS sequence"/>
</dbReference>
<dbReference type="Gene3D" id="1.10.10.1760">
    <property type="entry name" value="60S ribosomal protein L36"/>
    <property type="match status" value="1"/>
</dbReference>
<evidence type="ECO:0000256" key="2">
    <source>
        <dbReference type="ARBA" id="ARBA00022980"/>
    </source>
</evidence>
<dbReference type="EMBL" id="CAKOAT010087377">
    <property type="protein sequence ID" value="CAH8318877.1"/>
    <property type="molecule type" value="Genomic_DNA"/>
</dbReference>
<dbReference type="GO" id="GO:1990904">
    <property type="term" value="C:ribonucleoprotein complex"/>
    <property type="evidence" value="ECO:0007669"/>
    <property type="project" value="UniProtKB-KW"/>
</dbReference>
<dbReference type="InterPro" id="IPR038097">
    <property type="entry name" value="Ribosomal_eL36_sf"/>
</dbReference>
<comment type="caution">
    <text evidence="4">The sequence shown here is derived from an EMBL/GenBank/DDBJ whole genome shotgun (WGS) entry which is preliminary data.</text>
</comment>
<evidence type="ECO:0000256" key="1">
    <source>
        <dbReference type="ARBA" id="ARBA00006509"/>
    </source>
</evidence>
<gene>
    <name evidence="4" type="ORF">ERUC_LOCUS8325</name>
</gene>
<organism evidence="4 5">
    <name type="scientific">Eruca vesicaria subsp. sativa</name>
    <name type="common">Garden rocket</name>
    <name type="synonym">Eruca sativa</name>
    <dbReference type="NCBI Taxonomy" id="29727"/>
    <lineage>
        <taxon>Eukaryota</taxon>
        <taxon>Viridiplantae</taxon>
        <taxon>Streptophyta</taxon>
        <taxon>Embryophyta</taxon>
        <taxon>Tracheophyta</taxon>
        <taxon>Spermatophyta</taxon>
        <taxon>Magnoliopsida</taxon>
        <taxon>eudicotyledons</taxon>
        <taxon>Gunneridae</taxon>
        <taxon>Pentapetalae</taxon>
        <taxon>rosids</taxon>
        <taxon>malvids</taxon>
        <taxon>Brassicales</taxon>
        <taxon>Brassicaceae</taxon>
        <taxon>Brassiceae</taxon>
        <taxon>Eruca</taxon>
    </lineage>
</organism>
<sequence length="84" mass="10053">MWGIFCNQKTSKRKLFIRSLIREVAGFATYEKRITELLNVGKDKRSELSKLPRESWELTREPRGRGRDVFCPLKDEISFFFFFT</sequence>
<keyword evidence="5" id="KW-1185">Reference proteome</keyword>
<evidence type="ECO:0000256" key="3">
    <source>
        <dbReference type="ARBA" id="ARBA00023274"/>
    </source>
</evidence>
<evidence type="ECO:0000313" key="5">
    <source>
        <dbReference type="Proteomes" id="UP001642260"/>
    </source>
</evidence>
<comment type="similarity">
    <text evidence="1">Belongs to the eukaryotic ribosomal protein eL36 family.</text>
</comment>
<evidence type="ECO:0000313" key="4">
    <source>
        <dbReference type="EMBL" id="CAH8318877.1"/>
    </source>
</evidence>
<dbReference type="Pfam" id="PF01158">
    <property type="entry name" value="Ribosomal_L36e"/>
    <property type="match status" value="1"/>
</dbReference>
<keyword evidence="2" id="KW-0689">Ribosomal protein</keyword>
<dbReference type="AlphaFoldDB" id="A0ABC8JAW0"/>
<dbReference type="PANTHER" id="PTHR10114">
    <property type="entry name" value="60S RIBOSOMAL PROTEIN L36"/>
    <property type="match status" value="1"/>
</dbReference>